<dbReference type="Gene3D" id="3.40.1440.10">
    <property type="entry name" value="GIY-YIG endonuclease"/>
    <property type="match status" value="1"/>
</dbReference>
<proteinExistence type="predicted"/>
<dbReference type="SMART" id="SM00496">
    <property type="entry name" value="IENR2"/>
    <property type="match status" value="3"/>
</dbReference>
<dbReference type="Pfam" id="PF07460">
    <property type="entry name" value="NUMOD3"/>
    <property type="match status" value="1"/>
</dbReference>
<evidence type="ECO:0000259" key="2">
    <source>
        <dbReference type="SMART" id="SM00496"/>
    </source>
</evidence>
<feature type="domain" description="Nuclease associated modular" evidence="2">
    <location>
        <begin position="115"/>
        <end position="131"/>
    </location>
</feature>
<geneLocation type="mitochondrion" evidence="3"/>
<feature type="domain" description="Nuclease associated modular" evidence="2">
    <location>
        <begin position="74"/>
        <end position="90"/>
    </location>
</feature>
<dbReference type="SUPFAM" id="SSF82771">
    <property type="entry name" value="GIY-YIG endonuclease"/>
    <property type="match status" value="1"/>
</dbReference>
<reference evidence="3" key="2">
    <citation type="submission" date="2021-01" db="EMBL/GenBank/DDBJ databases">
        <authorList>
            <person name="Sun H.-H."/>
            <person name="Zhang S."/>
            <person name="Zhang Y.-J."/>
        </authorList>
    </citation>
    <scope>NUCLEOTIDE SEQUENCE</scope>
    <source>
        <strain evidence="3">ARSEF1941</strain>
    </source>
</reference>
<dbReference type="InterPro" id="IPR035901">
    <property type="entry name" value="GIY-YIG_endonuc_sf"/>
</dbReference>
<evidence type="ECO:0000256" key="1">
    <source>
        <dbReference type="SAM" id="SignalP"/>
    </source>
</evidence>
<name>A0A891GXH4_9HYPO</name>
<dbReference type="AlphaFoldDB" id="A0A891GXH4"/>
<evidence type="ECO:0000313" key="3">
    <source>
        <dbReference type="EMBL" id="QRK27503.1"/>
    </source>
</evidence>
<accession>A0A891GXH4</accession>
<dbReference type="SUPFAM" id="SSF64496">
    <property type="entry name" value="DNA-binding domain of intron-encoded endonucleases"/>
    <property type="match status" value="1"/>
</dbReference>
<reference evidence="3" key="1">
    <citation type="journal article" date="2021" name="Mitochondrial DNA Part B Resour">
        <title>Complete mitogenome of the entomopathogenic fungus Metarhizium album and phylogenetic analysis of Hypocreales.</title>
        <authorList>
            <person name="Sun H.H."/>
            <person name="Zhang Y.J."/>
            <person name="Zhang S."/>
        </authorList>
    </citation>
    <scope>NUCLEOTIDE SEQUENCE</scope>
    <source>
        <strain evidence="3">ARSEF1941</strain>
    </source>
</reference>
<protein>
    <recommendedName>
        <fullName evidence="2">Nuclease associated modular domain-containing protein</fullName>
    </recommendedName>
</protein>
<gene>
    <name evidence="3" type="primary">orf131</name>
</gene>
<sequence>MLKIKWLLSTLVFSAHATKNNLFIVRSLNKYSMKNFNLHILEYSNSEDILKCEQKWIDYIKPEYNINPTAGSTKGYKHTSESIEKMKILARGRTHSTEVKELISITRKGDNNSFYNKKHTTETIEILKKYS</sequence>
<dbReference type="GO" id="GO:0004519">
    <property type="term" value="F:endonuclease activity"/>
    <property type="evidence" value="ECO:0007669"/>
    <property type="project" value="InterPro"/>
</dbReference>
<dbReference type="RefSeq" id="YP_010164147.1">
    <property type="nucleotide sequence ID" value="NC_057480.1"/>
</dbReference>
<feature type="domain" description="Nuclease associated modular" evidence="2">
    <location>
        <begin position="91"/>
        <end position="107"/>
    </location>
</feature>
<dbReference type="GeneID" id="67267616"/>
<dbReference type="EMBL" id="MW448543">
    <property type="protein sequence ID" value="QRK27503.1"/>
    <property type="molecule type" value="Genomic_DNA"/>
</dbReference>
<dbReference type="InterPro" id="IPR006350">
    <property type="entry name" value="Intron_endoG1"/>
</dbReference>
<feature type="signal peptide" evidence="1">
    <location>
        <begin position="1"/>
        <end position="17"/>
    </location>
</feature>
<organism evidence="3">
    <name type="scientific">Metarhizium album</name>
    <dbReference type="NCBI Taxonomy" id="92629"/>
    <lineage>
        <taxon>Eukaryota</taxon>
        <taxon>Fungi</taxon>
        <taxon>Dikarya</taxon>
        <taxon>Ascomycota</taxon>
        <taxon>Pezizomycotina</taxon>
        <taxon>Sordariomycetes</taxon>
        <taxon>Hypocreomycetidae</taxon>
        <taxon>Hypocreales</taxon>
        <taxon>Clavicipitaceae</taxon>
        <taxon>Metarhizium</taxon>
    </lineage>
</organism>
<keyword evidence="3" id="KW-0496">Mitochondrion</keyword>
<dbReference type="NCBIfam" id="TIGR01453">
    <property type="entry name" value="grpIintron_endo"/>
    <property type="match status" value="1"/>
</dbReference>
<keyword evidence="1" id="KW-0732">Signal</keyword>
<dbReference type="GO" id="GO:0003677">
    <property type="term" value="F:DNA binding"/>
    <property type="evidence" value="ECO:0007669"/>
    <property type="project" value="InterPro"/>
</dbReference>
<feature type="chain" id="PRO_5032629450" description="Nuclease associated modular domain-containing protein" evidence="1">
    <location>
        <begin position="18"/>
        <end position="131"/>
    </location>
</feature>
<dbReference type="InterPro" id="IPR003611">
    <property type="entry name" value="NUMOD3"/>
</dbReference>